<protein>
    <submittedName>
        <fullName evidence="1">Uncharacterized protein</fullName>
    </submittedName>
</protein>
<dbReference type="Proteomes" id="UP000257109">
    <property type="component" value="Unassembled WGS sequence"/>
</dbReference>
<name>A0A371ENL3_MUCPR</name>
<proteinExistence type="predicted"/>
<dbReference type="EMBL" id="QJKJ01012899">
    <property type="protein sequence ID" value="RDX67643.1"/>
    <property type="molecule type" value="Genomic_DNA"/>
</dbReference>
<accession>A0A371ENL3</accession>
<gene>
    <name evidence="1" type="ORF">CR513_53452</name>
</gene>
<reference evidence="1" key="1">
    <citation type="submission" date="2018-05" db="EMBL/GenBank/DDBJ databases">
        <title>Draft genome of Mucuna pruriens seed.</title>
        <authorList>
            <person name="Nnadi N.E."/>
            <person name="Vos R."/>
            <person name="Hasami M.H."/>
            <person name="Devisetty U.K."/>
            <person name="Aguiy J.C."/>
        </authorList>
    </citation>
    <scope>NUCLEOTIDE SEQUENCE [LARGE SCALE GENOMIC DNA]</scope>
    <source>
        <strain evidence="1">JCA_2017</strain>
    </source>
</reference>
<organism evidence="1 2">
    <name type="scientific">Mucuna pruriens</name>
    <name type="common">Velvet bean</name>
    <name type="synonym">Dolichos pruriens</name>
    <dbReference type="NCBI Taxonomy" id="157652"/>
    <lineage>
        <taxon>Eukaryota</taxon>
        <taxon>Viridiplantae</taxon>
        <taxon>Streptophyta</taxon>
        <taxon>Embryophyta</taxon>
        <taxon>Tracheophyta</taxon>
        <taxon>Spermatophyta</taxon>
        <taxon>Magnoliopsida</taxon>
        <taxon>eudicotyledons</taxon>
        <taxon>Gunneridae</taxon>
        <taxon>Pentapetalae</taxon>
        <taxon>rosids</taxon>
        <taxon>fabids</taxon>
        <taxon>Fabales</taxon>
        <taxon>Fabaceae</taxon>
        <taxon>Papilionoideae</taxon>
        <taxon>50 kb inversion clade</taxon>
        <taxon>NPAAA clade</taxon>
        <taxon>indigoferoid/millettioid clade</taxon>
        <taxon>Phaseoleae</taxon>
        <taxon>Mucuna</taxon>
    </lineage>
</organism>
<keyword evidence="2" id="KW-1185">Reference proteome</keyword>
<dbReference type="AlphaFoldDB" id="A0A371ENL3"/>
<comment type="caution">
    <text evidence="1">The sequence shown here is derived from an EMBL/GenBank/DDBJ whole genome shotgun (WGS) entry which is preliminary data.</text>
</comment>
<evidence type="ECO:0000313" key="1">
    <source>
        <dbReference type="EMBL" id="RDX67643.1"/>
    </source>
</evidence>
<feature type="non-terminal residue" evidence="1">
    <location>
        <position position="1"/>
    </location>
</feature>
<evidence type="ECO:0000313" key="2">
    <source>
        <dbReference type="Proteomes" id="UP000257109"/>
    </source>
</evidence>
<sequence length="64" mass="7615">MEANERHKMAEERYRETLRMVEQQEEEIRRQLVVVKETIDKPTGQLPVASPLAFWAQPFSEEID</sequence>